<keyword evidence="5 11" id="KW-0067">ATP-binding</keyword>
<dbReference type="GO" id="GO:0005524">
    <property type="term" value="F:ATP binding"/>
    <property type="evidence" value="ECO:0007669"/>
    <property type="project" value="UniProtKB-KW"/>
</dbReference>
<dbReference type="InterPro" id="IPR017871">
    <property type="entry name" value="ABC_transporter-like_CS"/>
</dbReference>
<dbReference type="InterPro" id="IPR036640">
    <property type="entry name" value="ABC1_TM_sf"/>
</dbReference>
<evidence type="ECO:0000256" key="3">
    <source>
        <dbReference type="ARBA" id="ARBA00022692"/>
    </source>
</evidence>
<evidence type="ECO:0000256" key="4">
    <source>
        <dbReference type="ARBA" id="ARBA00022741"/>
    </source>
</evidence>
<evidence type="ECO:0000256" key="5">
    <source>
        <dbReference type="ARBA" id="ARBA00022840"/>
    </source>
</evidence>
<dbReference type="InterPro" id="IPR003439">
    <property type="entry name" value="ABC_transporter-like_ATP-bd"/>
</dbReference>
<dbReference type="InterPro" id="IPR027417">
    <property type="entry name" value="P-loop_NTPase"/>
</dbReference>
<dbReference type="GO" id="GO:0034040">
    <property type="term" value="F:ATPase-coupled lipid transmembrane transporter activity"/>
    <property type="evidence" value="ECO:0007669"/>
    <property type="project" value="TreeGrafter"/>
</dbReference>
<keyword evidence="4" id="KW-0547">Nucleotide-binding</keyword>
<dbReference type="GO" id="GO:0005886">
    <property type="term" value="C:plasma membrane"/>
    <property type="evidence" value="ECO:0007669"/>
    <property type="project" value="UniProtKB-SubCell"/>
</dbReference>
<keyword evidence="2" id="KW-0813">Transport</keyword>
<feature type="transmembrane region" description="Helical" evidence="8">
    <location>
        <begin position="60"/>
        <end position="79"/>
    </location>
</feature>
<dbReference type="RefSeq" id="WP_156990881.1">
    <property type="nucleotide sequence ID" value="NZ_VWXL01000074.1"/>
</dbReference>
<proteinExistence type="predicted"/>
<evidence type="ECO:0000259" key="9">
    <source>
        <dbReference type="PROSITE" id="PS50893"/>
    </source>
</evidence>
<feature type="transmembrane region" description="Helical" evidence="8">
    <location>
        <begin position="276"/>
        <end position="296"/>
    </location>
</feature>
<sequence length="582" mass="64081">MFKTVRRIMKWASEYKTRLYLGFVCSFLAAGFTAGPVILAAWALDLVIKDSYGQETIKTNLVWTCLLAVLILVFLRFLFSYWKNKLQESIGYEVAAKQRIHIGDILKRVSLGYFAEHHSGDILAAVTTELSTLELQGMKMIDTVVNGYIQAVAIVCCIAIYSPPAALICAVGILLSAFALHHVSQESFRTATVTHQAQENLSGASIEYVRGLPIVKSFGQQGASAERFHRACKDNKKLRIQSEFGFVPWTCLHLFLLKIAAVALVLVTAWQTLNGTLSLSEFIMIAMFSFTIFGSVEPMNEAAHILPVINSAMDKLSDLEKAGFIDSDGQYIILKNYNVDYLHVSFGYGEREILHDISFTIPQNTVTAIVGPSGSGKSTICSLLTRFYDPQKGAISIGGVDIRQMTCDSLLKNISMVFQNVYLFHDTIRNNIKFGKQGATETEIIAASKSARCHDFISSLPDGYDTVIGEGGGTLSGGEKQRISIARAMLKNAPIIILDEATASVDPENEHEIQAAISSLTHGKTIITIAHRLATIENADQILVVDNGQIVQKGTHKELINQDGVYQMFVSIRQASEGWRFT</sequence>
<dbReference type="InterPro" id="IPR039421">
    <property type="entry name" value="Type_1_exporter"/>
</dbReference>
<dbReference type="GO" id="GO:0016887">
    <property type="term" value="F:ATP hydrolysis activity"/>
    <property type="evidence" value="ECO:0007669"/>
    <property type="project" value="InterPro"/>
</dbReference>
<dbReference type="CDD" id="cd07346">
    <property type="entry name" value="ABC_6TM_exporters"/>
    <property type="match status" value="1"/>
</dbReference>
<dbReference type="InterPro" id="IPR011527">
    <property type="entry name" value="ABC1_TM_dom"/>
</dbReference>
<name>A0A6N8I131_9FIRM</name>
<dbReference type="SMART" id="SM00382">
    <property type="entry name" value="AAA"/>
    <property type="match status" value="1"/>
</dbReference>
<evidence type="ECO:0000256" key="8">
    <source>
        <dbReference type="SAM" id="Phobius"/>
    </source>
</evidence>
<keyword evidence="3 8" id="KW-0812">Transmembrane</keyword>
<dbReference type="PROSITE" id="PS50929">
    <property type="entry name" value="ABC_TM1F"/>
    <property type="match status" value="1"/>
</dbReference>
<keyword evidence="6 8" id="KW-1133">Transmembrane helix</keyword>
<accession>A0A6N8I131</accession>
<dbReference type="GO" id="GO:0140359">
    <property type="term" value="F:ABC-type transporter activity"/>
    <property type="evidence" value="ECO:0007669"/>
    <property type="project" value="InterPro"/>
</dbReference>
<feature type="transmembrane region" description="Helical" evidence="8">
    <location>
        <begin position="20"/>
        <end position="48"/>
    </location>
</feature>
<dbReference type="Pfam" id="PF00664">
    <property type="entry name" value="ABC_membrane"/>
    <property type="match status" value="1"/>
</dbReference>
<evidence type="ECO:0000259" key="10">
    <source>
        <dbReference type="PROSITE" id="PS50929"/>
    </source>
</evidence>
<evidence type="ECO:0000256" key="7">
    <source>
        <dbReference type="ARBA" id="ARBA00023136"/>
    </source>
</evidence>
<evidence type="ECO:0000313" key="12">
    <source>
        <dbReference type="Proteomes" id="UP000469440"/>
    </source>
</evidence>
<feature type="domain" description="ABC transmembrane type-1" evidence="10">
    <location>
        <begin position="21"/>
        <end position="296"/>
    </location>
</feature>
<evidence type="ECO:0000256" key="1">
    <source>
        <dbReference type="ARBA" id="ARBA00004651"/>
    </source>
</evidence>
<comment type="subcellular location">
    <subcellularLocation>
        <location evidence="1">Cell membrane</location>
        <topology evidence="1">Multi-pass membrane protein</topology>
    </subcellularLocation>
</comment>
<keyword evidence="12" id="KW-1185">Reference proteome</keyword>
<dbReference type="InterPro" id="IPR003593">
    <property type="entry name" value="AAA+_ATPase"/>
</dbReference>
<feature type="transmembrane region" description="Helical" evidence="8">
    <location>
        <begin position="246"/>
        <end position="270"/>
    </location>
</feature>
<keyword evidence="7 8" id="KW-0472">Membrane</keyword>
<dbReference type="PROSITE" id="PS50893">
    <property type="entry name" value="ABC_TRANSPORTER_2"/>
    <property type="match status" value="1"/>
</dbReference>
<gene>
    <name evidence="11" type="primary">msbA_1</name>
    <name evidence="11" type="ORF">CAFE_25310</name>
</gene>
<dbReference type="Proteomes" id="UP000469440">
    <property type="component" value="Unassembled WGS sequence"/>
</dbReference>
<dbReference type="EC" id="3.6.3.-" evidence="11"/>
<dbReference type="SUPFAM" id="SSF90123">
    <property type="entry name" value="ABC transporter transmembrane region"/>
    <property type="match status" value="1"/>
</dbReference>
<dbReference type="PANTHER" id="PTHR24221">
    <property type="entry name" value="ATP-BINDING CASSETTE SUB-FAMILY B"/>
    <property type="match status" value="1"/>
</dbReference>
<protein>
    <submittedName>
        <fullName evidence="11">Lipid A export ATP-binding/permease protein MsbA</fullName>
        <ecNumber evidence="11">3.6.3.-</ecNumber>
    </submittedName>
</protein>
<dbReference type="SUPFAM" id="SSF52540">
    <property type="entry name" value="P-loop containing nucleoside triphosphate hydrolases"/>
    <property type="match status" value="1"/>
</dbReference>
<keyword evidence="11" id="KW-0378">Hydrolase</keyword>
<dbReference type="Gene3D" id="3.40.50.300">
    <property type="entry name" value="P-loop containing nucleotide triphosphate hydrolases"/>
    <property type="match status" value="1"/>
</dbReference>
<evidence type="ECO:0000313" key="11">
    <source>
        <dbReference type="EMBL" id="MVB11806.1"/>
    </source>
</evidence>
<dbReference type="FunFam" id="3.40.50.300:FF:000287">
    <property type="entry name" value="Multidrug ABC transporter ATP-binding protein"/>
    <property type="match status" value="1"/>
</dbReference>
<comment type="caution">
    <text evidence="11">The sequence shown here is derived from an EMBL/GenBank/DDBJ whole genome shotgun (WGS) entry which is preliminary data.</text>
</comment>
<reference evidence="11 12" key="1">
    <citation type="submission" date="2019-09" db="EMBL/GenBank/DDBJ databases">
        <title>Genome sequence of Clostridium sp. EA1.</title>
        <authorList>
            <person name="Poehlein A."/>
            <person name="Bengelsdorf F.R."/>
            <person name="Daniel R."/>
        </authorList>
    </citation>
    <scope>NUCLEOTIDE SEQUENCE [LARGE SCALE GENOMIC DNA]</scope>
    <source>
        <strain evidence="11 12">EA1</strain>
    </source>
</reference>
<dbReference type="Pfam" id="PF00005">
    <property type="entry name" value="ABC_tran"/>
    <property type="match status" value="1"/>
</dbReference>
<dbReference type="AlphaFoldDB" id="A0A6N8I131"/>
<dbReference type="PROSITE" id="PS00211">
    <property type="entry name" value="ABC_TRANSPORTER_1"/>
    <property type="match status" value="1"/>
</dbReference>
<evidence type="ECO:0000256" key="2">
    <source>
        <dbReference type="ARBA" id="ARBA00022448"/>
    </source>
</evidence>
<evidence type="ECO:0000256" key="6">
    <source>
        <dbReference type="ARBA" id="ARBA00022989"/>
    </source>
</evidence>
<feature type="domain" description="ABC transporter" evidence="9">
    <location>
        <begin position="334"/>
        <end position="572"/>
    </location>
</feature>
<organism evidence="11 12">
    <name type="scientific">Caproicibacter fermentans</name>
    <dbReference type="NCBI Taxonomy" id="2576756"/>
    <lineage>
        <taxon>Bacteria</taxon>
        <taxon>Bacillati</taxon>
        <taxon>Bacillota</taxon>
        <taxon>Clostridia</taxon>
        <taxon>Eubacteriales</taxon>
        <taxon>Acutalibacteraceae</taxon>
        <taxon>Caproicibacter</taxon>
    </lineage>
</organism>
<dbReference type="EMBL" id="VWXL01000074">
    <property type="protein sequence ID" value="MVB11806.1"/>
    <property type="molecule type" value="Genomic_DNA"/>
</dbReference>
<feature type="transmembrane region" description="Helical" evidence="8">
    <location>
        <begin position="148"/>
        <end position="180"/>
    </location>
</feature>
<dbReference type="PANTHER" id="PTHR24221:SF397">
    <property type="entry name" value="ABC TRANSPORTER, ATP-BINDING TRANSMEMBRANE PROTEIN"/>
    <property type="match status" value="1"/>
</dbReference>
<dbReference type="OrthoDB" id="9762778at2"/>
<dbReference type="Gene3D" id="1.20.1560.10">
    <property type="entry name" value="ABC transporter type 1, transmembrane domain"/>
    <property type="match status" value="1"/>
</dbReference>